<evidence type="ECO:0000313" key="2">
    <source>
        <dbReference type="Proteomes" id="UP000004367"/>
    </source>
</evidence>
<reference evidence="1 2" key="1">
    <citation type="submission" date="2012-02" db="EMBL/GenBank/DDBJ databases">
        <title>Whole genome shotgun sequence of Mobilicoccus pelagius NBRC 104925.</title>
        <authorList>
            <person name="Yoshida Y."/>
            <person name="Hosoyama A."/>
            <person name="Tsuchikane K."/>
            <person name="Katsumata H."/>
            <person name="Yamazaki S."/>
            <person name="Fujita N."/>
        </authorList>
    </citation>
    <scope>NUCLEOTIDE SEQUENCE [LARGE SCALE GENOMIC DNA]</scope>
    <source>
        <strain evidence="1 2">NBRC 104925</strain>
    </source>
</reference>
<dbReference type="SUPFAM" id="SSF102588">
    <property type="entry name" value="LmbE-like"/>
    <property type="match status" value="1"/>
</dbReference>
<keyword evidence="2" id="KW-1185">Reference proteome</keyword>
<gene>
    <name evidence="1" type="primary">mca</name>
    <name evidence="1" type="ORF">MOPEL_078_00070</name>
</gene>
<dbReference type="Gene3D" id="3.40.50.10320">
    <property type="entry name" value="LmbE-like"/>
    <property type="match status" value="1"/>
</dbReference>
<organism evidence="1 2">
    <name type="scientific">Mobilicoccus pelagius NBRC 104925</name>
    <dbReference type="NCBI Taxonomy" id="1089455"/>
    <lineage>
        <taxon>Bacteria</taxon>
        <taxon>Bacillati</taxon>
        <taxon>Actinomycetota</taxon>
        <taxon>Actinomycetes</taxon>
        <taxon>Micrococcales</taxon>
        <taxon>Dermatophilaceae</taxon>
        <taxon>Mobilicoccus</taxon>
    </lineage>
</organism>
<dbReference type="eggNOG" id="COG2120">
    <property type="taxonomic scope" value="Bacteria"/>
</dbReference>
<comment type="caution">
    <text evidence="1">The sequence shown here is derived from an EMBL/GenBank/DDBJ whole genome shotgun (WGS) entry which is preliminary data.</text>
</comment>
<dbReference type="STRING" id="1089455.MOPEL_078_00070"/>
<name>H5USB0_9MICO</name>
<accession>H5USB0</accession>
<dbReference type="EMBL" id="BAFE01000056">
    <property type="protein sequence ID" value="GAB48618.1"/>
    <property type="molecule type" value="Genomic_DNA"/>
</dbReference>
<sequence length="205" mass="22874">MRVIREFRPHVMTTYDEKGGYPHPDHIMTHVVSVAAFRAAGDPEAFPHAGEPWQPLKLYYNQTIAVDRIRAFHSALTERGAESPFGEWLERWADRPSRTVTTRVDVADHFETRDAALRAHATQIDPDSWWFGMPLETEREVWPTEDFELAASYVPHEAGESDLFAGLGSAAEADALSRSAVAGEASLVVDDVVVDEEILSTLKGE</sequence>
<dbReference type="Proteomes" id="UP000004367">
    <property type="component" value="Unassembled WGS sequence"/>
</dbReference>
<dbReference type="InterPro" id="IPR024078">
    <property type="entry name" value="LmbE-like_dom_sf"/>
</dbReference>
<evidence type="ECO:0000313" key="1">
    <source>
        <dbReference type="EMBL" id="GAB48618.1"/>
    </source>
</evidence>
<dbReference type="AlphaFoldDB" id="H5USB0"/>
<proteinExistence type="predicted"/>
<protein>
    <submittedName>
        <fullName evidence="1">Mycothiol conjugate amidase</fullName>
    </submittedName>
</protein>